<feature type="compositionally biased region" description="Basic residues" evidence="1">
    <location>
        <begin position="1380"/>
        <end position="1389"/>
    </location>
</feature>
<gene>
    <name evidence="2" type="ORF">CCMP2556_LOCUS33276</name>
</gene>
<protein>
    <submittedName>
        <fullName evidence="2">Uncharacterized protein</fullName>
    </submittedName>
</protein>
<name>A0ABP0NVY2_9DINO</name>
<keyword evidence="3" id="KW-1185">Reference proteome</keyword>
<feature type="compositionally biased region" description="Acidic residues" evidence="1">
    <location>
        <begin position="1346"/>
        <end position="1363"/>
    </location>
</feature>
<proteinExistence type="predicted"/>
<evidence type="ECO:0000313" key="2">
    <source>
        <dbReference type="EMBL" id="CAK9067741.1"/>
    </source>
</evidence>
<organism evidence="2 3">
    <name type="scientific">Durusdinium trenchii</name>
    <dbReference type="NCBI Taxonomy" id="1381693"/>
    <lineage>
        <taxon>Eukaryota</taxon>
        <taxon>Sar</taxon>
        <taxon>Alveolata</taxon>
        <taxon>Dinophyceae</taxon>
        <taxon>Suessiales</taxon>
        <taxon>Symbiodiniaceae</taxon>
        <taxon>Durusdinium</taxon>
    </lineage>
</organism>
<evidence type="ECO:0000256" key="1">
    <source>
        <dbReference type="SAM" id="MobiDB-lite"/>
    </source>
</evidence>
<accession>A0ABP0NVY2</accession>
<evidence type="ECO:0000313" key="3">
    <source>
        <dbReference type="Proteomes" id="UP001642484"/>
    </source>
</evidence>
<comment type="caution">
    <text evidence="2">The sequence shown here is derived from an EMBL/GenBank/DDBJ whole genome shotgun (WGS) entry which is preliminary data.</text>
</comment>
<dbReference type="EMBL" id="CAXAMN010022250">
    <property type="protein sequence ID" value="CAK9067741.1"/>
    <property type="molecule type" value="Genomic_DNA"/>
</dbReference>
<sequence length="1413" mass="158652">MDKCILSSSSITQRIEHSNTFSDVFAKFCSKQESSVDGSRIKNLKGQKNRFASFSKPLGRCCLFLDSVISTANWIAVQRRGGEEAHDALSFLDFLNEERCLMLSLMAEAADECVSLIRVFDTEAYDVASIHWEISAFVNRLNYLFCEEGVWEIGYVKEMLQYLRRQRAFIDSHGNPKTLGGPNVLIDRKSCLNRLQMFVNLVKFRDEYFDIRPMALHEFSKGSSGVDAWLTTVQRLETKQAAVRKVHPTSTIRQVLIRYAAWNGLTTSGVEQSFSKVQRHVTPQRDHMLLETEWDEAALQLNQTLCTDLQLTQKAGEAGNTEAAWKRRRKQSIDEAMEDVPESTLDEIQGNARMLSSHLLSDSILAEQSFQCDKQHKNRLIAYLDNCLLESEVDGEFKEVAQAFKDAQDKTDKLNAAARQRKADLLNPKKLPDPMSKKVFVVDPQTLDDMTEGLLRGCLVGDPEHADFIVETDPASPQDTSLWSAFMLGLCVCNMSYVLSHGREGVAFSYATTVQSKRSIFISAEFHRKWTHLAEVVRFAVASIDSKWKEIATLQEFAELSAAFNAGDFDAAMKSTGVYSAAGNLFWCDLKWRPCKHVFTNLKAVKELANFHFGKGPAQFPWKIIVALPSKSMKANELPLGHLHRVSPEECEAALLITIAKRIQEGATQAELRQWRKVVLTCEVQFEALATSDEAYFRSVNIRRSIIVANESLVRSALQQIQEILEFKQRKELTLAKTLDAGTLHQMWNDSVIAISSAYTDEISVSWIEETNYGKKSPLNSVYSMDGLAQACKTVDDIRWVLLSLKDCLMFQGFSTADFSVRLLIGKNKQKGAVHLFLFKRQLLSYLHTWLITHGFKEEQLSMWKELQDHDSCRKLLGGGGTKVDTQWQSTKSESTRLLIQFIKQTIYGSAMDHNIRQSIKNTQDPKDVIANMPTLKDAMDEILAAMKKEAGPQCPQASASEDRNVSADAAMSTVVDLQDLVTSEQMKEDKENELPRWVEYLEEVFDKWVKIIINDAKELAVMKETQKLESGNVMILYDSKTAGESSSQPNARMPPFRAKSFQTCVHAMMRVRKESDEDTDESLPSGHLFCVFDGGRSGYDSAMINAFTTPTEGKPVSKSHQQFQIFFQQQSLQKRKERVRGFVNQSECLHVFTKDALDLPQKKRLHFEDSTTHGTVIGPFSAAPYDGPDCWRLQPSIKKACLGSQGKILVGGAGPSDAQQKPKFEDGEPMSWHMMCREVYEELIHSFDDVRMMICPTNLCHLLPMVCLEKQIPVVVACFTEEHKTHLTTKILKSLWAAFLDEKSAHYQPSLCKLLNLKVTAKRKLEPAVKNIRGKPKAKAKAAAEPEDDAVEDLVEDTETGQEEPAGSADGAGAGKGAGKGKKGRGRGRPAPAGNAEARKKLLGKLMANLNK</sequence>
<reference evidence="2 3" key="1">
    <citation type="submission" date="2024-02" db="EMBL/GenBank/DDBJ databases">
        <authorList>
            <person name="Chen Y."/>
            <person name="Shah S."/>
            <person name="Dougan E. K."/>
            <person name="Thang M."/>
            <person name="Chan C."/>
        </authorList>
    </citation>
    <scope>NUCLEOTIDE SEQUENCE [LARGE SCALE GENOMIC DNA]</scope>
</reference>
<dbReference type="Proteomes" id="UP001642484">
    <property type="component" value="Unassembled WGS sequence"/>
</dbReference>
<feature type="region of interest" description="Disordered" evidence="1">
    <location>
        <begin position="1333"/>
        <end position="1413"/>
    </location>
</feature>